<comment type="caution">
    <text evidence="5">The sequence shown here is derived from an EMBL/GenBank/DDBJ whole genome shotgun (WGS) entry which is preliminary data.</text>
</comment>
<evidence type="ECO:0000256" key="1">
    <source>
        <dbReference type="ARBA" id="ARBA00001968"/>
    </source>
</evidence>
<dbReference type="PANTHER" id="PTHR43213">
    <property type="entry name" value="BIFUNCTIONAL DTTP/UTP PYROPHOSPHATASE/METHYLTRANSFERASE PROTEIN-RELATED"/>
    <property type="match status" value="1"/>
</dbReference>
<dbReference type="EMBL" id="MHFR01000041">
    <property type="protein sequence ID" value="OGW97549.1"/>
    <property type="molecule type" value="Genomic_DNA"/>
</dbReference>
<dbReference type="PIRSF" id="PIRSF006305">
    <property type="entry name" value="Maf"/>
    <property type="match status" value="1"/>
</dbReference>
<evidence type="ECO:0000256" key="2">
    <source>
        <dbReference type="ARBA" id="ARBA00022801"/>
    </source>
</evidence>
<dbReference type="GO" id="GO:0009117">
    <property type="term" value="P:nucleotide metabolic process"/>
    <property type="evidence" value="ECO:0007669"/>
    <property type="project" value="UniProtKB-KW"/>
</dbReference>
<comment type="cofactor">
    <cofactor evidence="1 4">
        <name>a divalent metal cation</name>
        <dbReference type="ChEBI" id="CHEBI:60240"/>
    </cofactor>
</comment>
<dbReference type="AlphaFoldDB" id="A0A1G1KY37"/>
<comment type="similarity">
    <text evidence="4">Belongs to the Maf family. YhdE subfamily.</text>
</comment>
<evidence type="ECO:0000256" key="4">
    <source>
        <dbReference type="HAMAP-Rule" id="MF_00528"/>
    </source>
</evidence>
<sequence>MKTKKIPLIYLASQSPRRKAILKKMGIRFKVVSSDYNEKSIKGISPEELVLRHAIGKARSAAIPEKARYILSADTIVWCRNRILGKPKTKKEAAGILNLIHGRSHTVYTGVVLYDSKMNTFQKEVARTRVFIKRLSKKDMMDYIEKVDPFDKAGSYAIQEGPRIVERIEGSYSNVMGLPKEVVKKMVDRSTETIE</sequence>
<dbReference type="EC" id="3.6.1.9" evidence="4"/>
<dbReference type="NCBIfam" id="TIGR00172">
    <property type="entry name" value="maf"/>
    <property type="match status" value="1"/>
</dbReference>
<dbReference type="InterPro" id="IPR029001">
    <property type="entry name" value="ITPase-like_fam"/>
</dbReference>
<feature type="site" description="Important for substrate specificity" evidence="4">
    <location>
        <position position="75"/>
    </location>
</feature>
<dbReference type="Gene3D" id="3.90.950.10">
    <property type="match status" value="1"/>
</dbReference>
<feature type="active site" description="Proton acceptor" evidence="4">
    <location>
        <position position="74"/>
    </location>
</feature>
<comment type="caution">
    <text evidence="4">Lacks conserved residue(s) required for the propagation of feature annotation.</text>
</comment>
<name>A0A1G1KY37_9BACT</name>
<dbReference type="GO" id="GO:0005737">
    <property type="term" value="C:cytoplasm"/>
    <property type="evidence" value="ECO:0007669"/>
    <property type="project" value="UniProtKB-SubCell"/>
</dbReference>
<reference evidence="5 6" key="1">
    <citation type="journal article" date="2016" name="Nat. Commun.">
        <title>Thousands of microbial genomes shed light on interconnected biogeochemical processes in an aquifer system.</title>
        <authorList>
            <person name="Anantharaman K."/>
            <person name="Brown C.T."/>
            <person name="Hug L.A."/>
            <person name="Sharon I."/>
            <person name="Castelle C.J."/>
            <person name="Probst A.J."/>
            <person name="Thomas B.C."/>
            <person name="Singh A."/>
            <person name="Wilkins M.J."/>
            <person name="Karaoz U."/>
            <person name="Brodie E.L."/>
            <person name="Williams K.H."/>
            <person name="Hubbard S.S."/>
            <person name="Banfield J.F."/>
        </authorList>
    </citation>
    <scope>NUCLEOTIDE SEQUENCE [LARGE SCALE GENOMIC DNA]</scope>
</reference>
<evidence type="ECO:0000313" key="6">
    <source>
        <dbReference type="Proteomes" id="UP000178187"/>
    </source>
</evidence>
<dbReference type="CDD" id="cd00555">
    <property type="entry name" value="Maf"/>
    <property type="match status" value="1"/>
</dbReference>
<keyword evidence="2 4" id="KW-0378">Hydrolase</keyword>
<dbReference type="Pfam" id="PF02545">
    <property type="entry name" value="Maf"/>
    <property type="match status" value="1"/>
</dbReference>
<comment type="catalytic activity">
    <reaction evidence="4">
        <text>dTTP + H2O = dTMP + diphosphate + H(+)</text>
        <dbReference type="Rhea" id="RHEA:28534"/>
        <dbReference type="ChEBI" id="CHEBI:15377"/>
        <dbReference type="ChEBI" id="CHEBI:15378"/>
        <dbReference type="ChEBI" id="CHEBI:33019"/>
        <dbReference type="ChEBI" id="CHEBI:37568"/>
        <dbReference type="ChEBI" id="CHEBI:63528"/>
        <dbReference type="EC" id="3.6.1.9"/>
    </reaction>
</comment>
<feature type="site" description="Important for substrate specificity" evidence="4">
    <location>
        <position position="17"/>
    </location>
</feature>
<dbReference type="SUPFAM" id="SSF52972">
    <property type="entry name" value="ITPase-like"/>
    <property type="match status" value="1"/>
</dbReference>
<keyword evidence="3 4" id="KW-0546">Nucleotide metabolism</keyword>
<comment type="catalytic activity">
    <reaction evidence="4">
        <text>UTP + H2O = UMP + diphosphate + H(+)</text>
        <dbReference type="Rhea" id="RHEA:29395"/>
        <dbReference type="ChEBI" id="CHEBI:15377"/>
        <dbReference type="ChEBI" id="CHEBI:15378"/>
        <dbReference type="ChEBI" id="CHEBI:33019"/>
        <dbReference type="ChEBI" id="CHEBI:46398"/>
        <dbReference type="ChEBI" id="CHEBI:57865"/>
        <dbReference type="EC" id="3.6.1.9"/>
    </reaction>
</comment>
<feature type="site" description="Important for substrate specificity" evidence="4">
    <location>
        <position position="159"/>
    </location>
</feature>
<gene>
    <name evidence="5" type="ORF">A3G33_05180</name>
</gene>
<accession>A0A1G1KY37</accession>
<dbReference type="GO" id="GO:0036218">
    <property type="term" value="F:dTTP diphosphatase activity"/>
    <property type="evidence" value="ECO:0007669"/>
    <property type="project" value="RHEA"/>
</dbReference>
<keyword evidence="4" id="KW-0963">Cytoplasm</keyword>
<dbReference type="InterPro" id="IPR003697">
    <property type="entry name" value="Maf-like"/>
</dbReference>
<evidence type="ECO:0000313" key="5">
    <source>
        <dbReference type="EMBL" id="OGW97549.1"/>
    </source>
</evidence>
<dbReference type="HAMAP" id="MF_00528">
    <property type="entry name" value="Maf"/>
    <property type="match status" value="1"/>
</dbReference>
<proteinExistence type="inferred from homology"/>
<evidence type="ECO:0000256" key="3">
    <source>
        <dbReference type="ARBA" id="ARBA00023080"/>
    </source>
</evidence>
<comment type="subcellular location">
    <subcellularLocation>
        <location evidence="4">Cytoplasm</location>
    </subcellularLocation>
</comment>
<dbReference type="GO" id="GO:0036221">
    <property type="term" value="F:UTP diphosphatase activity"/>
    <property type="evidence" value="ECO:0007669"/>
    <property type="project" value="RHEA"/>
</dbReference>
<comment type="function">
    <text evidence="4">Nucleoside triphosphate pyrophosphatase that hydrolyzes dTTP and UTP. May have a dual role in cell division arrest and in preventing the incorporation of modified nucleotides into cellular nucleic acids.</text>
</comment>
<organism evidence="5 6">
    <name type="scientific">Candidatus Danuiimicrobium aquiferis</name>
    <dbReference type="NCBI Taxonomy" id="1801832"/>
    <lineage>
        <taxon>Bacteria</taxon>
        <taxon>Pseudomonadati</taxon>
        <taxon>Candidatus Omnitrophota</taxon>
        <taxon>Candidatus Danuiimicrobium</taxon>
    </lineage>
</organism>
<dbReference type="Proteomes" id="UP000178187">
    <property type="component" value="Unassembled WGS sequence"/>
</dbReference>
<dbReference type="PANTHER" id="PTHR43213:SF5">
    <property type="entry name" value="BIFUNCTIONAL DTTP_UTP PYROPHOSPHATASE_METHYLTRANSFERASE PROTEIN-RELATED"/>
    <property type="match status" value="1"/>
</dbReference>
<protein>
    <recommendedName>
        <fullName evidence="4">dTTP/UTP pyrophosphatase</fullName>
        <shortName evidence="4">dTTPase/UTPase</shortName>
        <ecNumber evidence="4">3.6.1.9</ecNumber>
    </recommendedName>
    <alternativeName>
        <fullName evidence="4">Nucleoside triphosphate pyrophosphatase</fullName>
    </alternativeName>
    <alternativeName>
        <fullName evidence="4">Nucleotide pyrophosphatase</fullName>
        <shortName evidence="4">Nucleotide PPase</shortName>
    </alternativeName>
</protein>